<dbReference type="Gene3D" id="2.30.30.140">
    <property type="match status" value="1"/>
</dbReference>
<evidence type="ECO:0000313" key="5">
    <source>
        <dbReference type="EMBL" id="CAH0374968.1"/>
    </source>
</evidence>
<protein>
    <recommendedName>
        <fullName evidence="4">C-CAP/cofactor C-like domain-containing protein</fullName>
    </recommendedName>
</protein>
<dbReference type="Gene3D" id="2.160.20.70">
    <property type="match status" value="1"/>
</dbReference>
<organism evidence="5 6">
    <name type="scientific">Pelagomonas calceolata</name>
    <dbReference type="NCBI Taxonomy" id="35677"/>
    <lineage>
        <taxon>Eukaryota</taxon>
        <taxon>Sar</taxon>
        <taxon>Stramenopiles</taxon>
        <taxon>Ochrophyta</taxon>
        <taxon>Pelagophyceae</taxon>
        <taxon>Pelagomonadales</taxon>
        <taxon>Pelagomonadaceae</taxon>
        <taxon>Pelagomonas</taxon>
    </lineage>
</organism>
<dbReference type="SMART" id="SM00673">
    <property type="entry name" value="CARP"/>
    <property type="match status" value="2"/>
</dbReference>
<dbReference type="Proteomes" id="UP000789595">
    <property type="component" value="Unassembled WGS sequence"/>
</dbReference>
<evidence type="ECO:0000256" key="1">
    <source>
        <dbReference type="ARBA" id="ARBA00008848"/>
    </source>
</evidence>
<evidence type="ECO:0000313" key="6">
    <source>
        <dbReference type="Proteomes" id="UP000789595"/>
    </source>
</evidence>
<feature type="region of interest" description="Disordered" evidence="3">
    <location>
        <begin position="342"/>
        <end position="401"/>
    </location>
</feature>
<dbReference type="GO" id="GO:0005096">
    <property type="term" value="F:GTPase activator activity"/>
    <property type="evidence" value="ECO:0007669"/>
    <property type="project" value="InterPro"/>
</dbReference>
<accession>A0A8J2SL21</accession>
<sequence>MGKYTASDGKEFETKREWRKYEFELSFTFKNKKNEQLSKEAGKIEGQPFDIAECEGCEIVITDHCDQVQIDQLKTCRVFLGASSESVFVRDCSDCTFYLACKQLRTRDCHNCTFYLYAKTEPIIELSDGICFAPFLGGYPEQAQHMKSANLDPSYNLWWGVFDFNDEFKTLNHWKYLDESERKPWFPRGGTDQICACPPPGDAAALPSQTGGNFGSSGGMMSFGFNTSLEQAEQAHLEMEATTAPPPLPPGAPATAVAPPVAVPAPAPAAAAPKKQQSFKALDRVDARFQGDVTWYPGTIATALPGDKYDIAYVRACVENQPPRHHRVDGVGGLKFDFHTGRRRPRVRRPCGADPQGDRRARRHHLPRRRRGRGGTRAGRAGAGARGEEAVEPAGRGAKPGRTAAAAFWLTLHGALTTRLQ</sequence>
<dbReference type="EMBL" id="CAKKNE010000004">
    <property type="protein sequence ID" value="CAH0374968.1"/>
    <property type="molecule type" value="Genomic_DNA"/>
</dbReference>
<name>A0A8J2SL21_9STRA</name>
<dbReference type="GO" id="GO:0006892">
    <property type="term" value="P:post-Golgi vesicle-mediated transport"/>
    <property type="evidence" value="ECO:0007669"/>
    <property type="project" value="TreeGrafter"/>
</dbReference>
<feature type="compositionally biased region" description="Basic residues" evidence="3">
    <location>
        <begin position="360"/>
        <end position="374"/>
    </location>
</feature>
<dbReference type="GO" id="GO:0000166">
    <property type="term" value="F:nucleotide binding"/>
    <property type="evidence" value="ECO:0007669"/>
    <property type="project" value="UniProtKB-KW"/>
</dbReference>
<keyword evidence="6" id="KW-1185">Reference proteome</keyword>
<proteinExistence type="inferred from homology"/>
<evidence type="ECO:0000256" key="2">
    <source>
        <dbReference type="ARBA" id="ARBA00022741"/>
    </source>
</evidence>
<dbReference type="GO" id="GO:0005929">
    <property type="term" value="C:cilium"/>
    <property type="evidence" value="ECO:0007669"/>
    <property type="project" value="TreeGrafter"/>
</dbReference>
<feature type="compositionally biased region" description="Gly residues" evidence="3">
    <location>
        <begin position="375"/>
        <end position="385"/>
    </location>
</feature>
<dbReference type="Pfam" id="PF07986">
    <property type="entry name" value="TBCC"/>
    <property type="match status" value="1"/>
</dbReference>
<keyword evidence="2" id="KW-0547">Nucleotide-binding</keyword>
<dbReference type="PANTHER" id="PTHR15440">
    <property type="entry name" value="XRP2 PROTEIN"/>
    <property type="match status" value="1"/>
</dbReference>
<evidence type="ECO:0000256" key="3">
    <source>
        <dbReference type="SAM" id="MobiDB-lite"/>
    </source>
</evidence>
<dbReference type="OrthoDB" id="194775at2759"/>
<dbReference type="PANTHER" id="PTHR15440:SF0">
    <property type="entry name" value="PROTEIN XRP2"/>
    <property type="match status" value="1"/>
</dbReference>
<dbReference type="GO" id="GO:1990075">
    <property type="term" value="C:periciliary membrane compartment"/>
    <property type="evidence" value="ECO:0007669"/>
    <property type="project" value="TreeGrafter"/>
</dbReference>
<comment type="similarity">
    <text evidence="1">Belongs to the TBCC family.</text>
</comment>
<dbReference type="InterPro" id="IPR016098">
    <property type="entry name" value="CAP/MinC_C"/>
</dbReference>
<dbReference type="PROSITE" id="PS51329">
    <property type="entry name" value="C_CAP_COFACTOR_C"/>
    <property type="match status" value="1"/>
</dbReference>
<gene>
    <name evidence="5" type="ORF">PECAL_4P22820</name>
</gene>
<feature type="domain" description="C-CAP/cofactor C-like" evidence="4">
    <location>
        <begin position="13"/>
        <end position="166"/>
    </location>
</feature>
<comment type="caution">
    <text evidence="5">The sequence shown here is derived from an EMBL/GenBank/DDBJ whole genome shotgun (WGS) entry which is preliminary data.</text>
</comment>
<reference evidence="5" key="1">
    <citation type="submission" date="2021-11" db="EMBL/GenBank/DDBJ databases">
        <authorList>
            <consortium name="Genoscope - CEA"/>
            <person name="William W."/>
        </authorList>
    </citation>
    <scope>NUCLEOTIDE SEQUENCE</scope>
</reference>
<evidence type="ECO:0000259" key="4">
    <source>
        <dbReference type="PROSITE" id="PS51329"/>
    </source>
</evidence>
<dbReference type="InterPro" id="IPR012945">
    <property type="entry name" value="Tubulin-bd_cofactor_C_dom"/>
</dbReference>
<dbReference type="InterPro" id="IPR039093">
    <property type="entry name" value="XRP2"/>
</dbReference>
<dbReference type="AlphaFoldDB" id="A0A8J2SL21"/>
<dbReference type="CDD" id="cd04508">
    <property type="entry name" value="Tudor_SF"/>
    <property type="match status" value="1"/>
</dbReference>
<dbReference type="InterPro" id="IPR006599">
    <property type="entry name" value="CARP_motif"/>
</dbReference>
<dbReference type="InterPro" id="IPR017901">
    <property type="entry name" value="C-CAP_CF_C-like"/>
</dbReference>